<proteinExistence type="inferred from homology"/>
<evidence type="ECO:0000256" key="9">
    <source>
        <dbReference type="PROSITE-ProRule" id="PRU00284"/>
    </source>
</evidence>
<dbReference type="GO" id="GO:0007165">
    <property type="term" value="P:signal transduction"/>
    <property type="evidence" value="ECO:0007669"/>
    <property type="project" value="UniProtKB-KW"/>
</dbReference>
<dbReference type="Gene3D" id="6.10.340.10">
    <property type="match status" value="1"/>
</dbReference>
<evidence type="ECO:0000256" key="2">
    <source>
        <dbReference type="ARBA" id="ARBA00022475"/>
    </source>
</evidence>
<dbReference type="PANTHER" id="PTHR32089:SF112">
    <property type="entry name" value="LYSOZYME-LIKE PROTEIN-RELATED"/>
    <property type="match status" value="1"/>
</dbReference>
<sequence>MIIIKINLFKKIKFKNLANSINFKLIAVVVVIVSISFFSLVYILNLQISRELKAETHYSNLKLAESLAREVDKFLAASEKSLNRVAADYGIRSNNQVSLVAKRKFQEELENYQYFQTMFYLSKSGNFTVVSKSKTKISQVKGAQTWLDQAQKSQKEASFWTAAHLDLSNQQYTISLIKPVFDYSNKFIGIIGANLDTVNLSQIIKWELGKQGYVYLIAGDGKMIAHTRTELLQQRLSLADYLDLQKLFQTDKIVKFNYQNQSMLASHKNLARIPGAVIVQLPEKQAYQLINKLKQLIIVSGLVILLILIILLFTYIRYSLVKPILSLEKKLQQVEQGNFEVEFNLARQDELGVLAVGFNNLMQKLRLLITNLDNLSVEIDLSSSSIKQSALEITTSTADNQTVFSQVKSGAKFQADNINQVHQKIKNLASYIADLQTAKQNLTKSSAKMNQNTEKGRLSSSDVKEQMLKIKEKISQIADDIKDLNILSENIDAIIDIINSISQQTNLLALNASIEAARAGQAGRGFSVVAEEIRGLAEESKNSAAQIANLIKQIKKGTEQASKNMEFGKSELNIGLEKVSANAAIFLQIKNSLNEVNNSVIKSGELAKNIDQNTKDILNNMNNIAAISQENTSLAAVAEAKGSHQLAEAKGIKEQSENLQDIIAKLQNVLTRL</sequence>
<dbReference type="Pfam" id="PF00015">
    <property type="entry name" value="MCPsignal"/>
    <property type="match status" value="1"/>
</dbReference>
<organism evidence="13 14">
    <name type="scientific">Halanaerobium salsuginis</name>
    <dbReference type="NCBI Taxonomy" id="29563"/>
    <lineage>
        <taxon>Bacteria</taxon>
        <taxon>Bacillati</taxon>
        <taxon>Bacillota</taxon>
        <taxon>Clostridia</taxon>
        <taxon>Halanaerobiales</taxon>
        <taxon>Halanaerobiaceae</taxon>
        <taxon>Halanaerobium</taxon>
    </lineage>
</organism>
<dbReference type="SUPFAM" id="SSF58104">
    <property type="entry name" value="Methyl-accepting chemotaxis protein (MCP) signaling domain"/>
    <property type="match status" value="1"/>
</dbReference>
<evidence type="ECO:0000256" key="7">
    <source>
        <dbReference type="ARBA" id="ARBA00023224"/>
    </source>
</evidence>
<dbReference type="GO" id="GO:0005886">
    <property type="term" value="C:plasma membrane"/>
    <property type="evidence" value="ECO:0007669"/>
    <property type="project" value="UniProtKB-SubCell"/>
</dbReference>
<evidence type="ECO:0000256" key="5">
    <source>
        <dbReference type="ARBA" id="ARBA00022989"/>
    </source>
</evidence>
<evidence type="ECO:0000313" key="14">
    <source>
        <dbReference type="Proteomes" id="UP000199006"/>
    </source>
</evidence>
<reference evidence="13 14" key="1">
    <citation type="submission" date="2016-10" db="EMBL/GenBank/DDBJ databases">
        <authorList>
            <person name="de Groot N.N."/>
        </authorList>
    </citation>
    <scope>NUCLEOTIDE SEQUENCE [LARGE SCALE GENOMIC DNA]</scope>
    <source>
        <strain evidence="13 14">ATCC 51327</strain>
    </source>
</reference>
<dbReference type="CDD" id="cd18773">
    <property type="entry name" value="PDC1_HK_sensor"/>
    <property type="match status" value="1"/>
</dbReference>
<evidence type="ECO:0000256" key="4">
    <source>
        <dbReference type="ARBA" id="ARBA00022692"/>
    </source>
</evidence>
<evidence type="ECO:0000259" key="11">
    <source>
        <dbReference type="PROSITE" id="PS50111"/>
    </source>
</evidence>
<dbReference type="CDD" id="cd06225">
    <property type="entry name" value="HAMP"/>
    <property type="match status" value="1"/>
</dbReference>
<dbReference type="InterPro" id="IPR004089">
    <property type="entry name" value="MCPsignal_dom"/>
</dbReference>
<keyword evidence="3" id="KW-0145">Chemotaxis</keyword>
<dbReference type="InterPro" id="IPR003660">
    <property type="entry name" value="HAMP_dom"/>
</dbReference>
<keyword evidence="2" id="KW-1003">Cell membrane</keyword>
<evidence type="ECO:0000256" key="3">
    <source>
        <dbReference type="ARBA" id="ARBA00022500"/>
    </source>
</evidence>
<evidence type="ECO:0000313" key="13">
    <source>
        <dbReference type="EMBL" id="SFM01974.1"/>
    </source>
</evidence>
<evidence type="ECO:0000256" key="8">
    <source>
        <dbReference type="ARBA" id="ARBA00029447"/>
    </source>
</evidence>
<feature type="transmembrane region" description="Helical" evidence="10">
    <location>
        <begin position="296"/>
        <end position="316"/>
    </location>
</feature>
<protein>
    <submittedName>
        <fullName evidence="13">Methyl-accepting chemotaxis protein</fullName>
    </submittedName>
</protein>
<evidence type="ECO:0000256" key="6">
    <source>
        <dbReference type="ARBA" id="ARBA00023136"/>
    </source>
</evidence>
<keyword evidence="4 10" id="KW-0812">Transmembrane</keyword>
<dbReference type="SMART" id="SM00283">
    <property type="entry name" value="MA"/>
    <property type="match status" value="1"/>
</dbReference>
<dbReference type="CDD" id="cd18774">
    <property type="entry name" value="PDC2_HK_sensor"/>
    <property type="match status" value="1"/>
</dbReference>
<dbReference type="Gene3D" id="3.30.450.20">
    <property type="entry name" value="PAS domain"/>
    <property type="match status" value="1"/>
</dbReference>
<dbReference type="EMBL" id="FOTI01000053">
    <property type="protein sequence ID" value="SFM01974.1"/>
    <property type="molecule type" value="Genomic_DNA"/>
</dbReference>
<dbReference type="Gene3D" id="1.10.287.950">
    <property type="entry name" value="Methyl-accepting chemotaxis protein"/>
    <property type="match status" value="1"/>
</dbReference>
<accession>A0A1I4MFB9</accession>
<keyword evidence="6 10" id="KW-0472">Membrane</keyword>
<keyword evidence="5 10" id="KW-1133">Transmembrane helix</keyword>
<dbReference type="PANTHER" id="PTHR32089">
    <property type="entry name" value="METHYL-ACCEPTING CHEMOTAXIS PROTEIN MCPB"/>
    <property type="match status" value="1"/>
</dbReference>
<comment type="similarity">
    <text evidence="8">Belongs to the methyl-accepting chemotaxis (MCP) protein family.</text>
</comment>
<dbReference type="Pfam" id="PF02743">
    <property type="entry name" value="dCache_1"/>
    <property type="match status" value="1"/>
</dbReference>
<dbReference type="OrthoDB" id="9762005at2"/>
<feature type="domain" description="HAMP" evidence="12">
    <location>
        <begin position="318"/>
        <end position="370"/>
    </location>
</feature>
<feature type="transmembrane region" description="Helical" evidence="10">
    <location>
        <begin position="21"/>
        <end position="44"/>
    </location>
</feature>
<dbReference type="STRING" id="29563.SAMN02983006_02590"/>
<dbReference type="AlphaFoldDB" id="A0A1I4MFB9"/>
<dbReference type="GO" id="GO:0006935">
    <property type="term" value="P:chemotaxis"/>
    <property type="evidence" value="ECO:0007669"/>
    <property type="project" value="UniProtKB-KW"/>
</dbReference>
<dbReference type="Pfam" id="PF00672">
    <property type="entry name" value="HAMP"/>
    <property type="match status" value="1"/>
</dbReference>
<keyword evidence="14" id="KW-1185">Reference proteome</keyword>
<evidence type="ECO:0000256" key="10">
    <source>
        <dbReference type="SAM" id="Phobius"/>
    </source>
</evidence>
<dbReference type="SMART" id="SM00304">
    <property type="entry name" value="HAMP"/>
    <property type="match status" value="1"/>
</dbReference>
<evidence type="ECO:0000256" key="1">
    <source>
        <dbReference type="ARBA" id="ARBA00004651"/>
    </source>
</evidence>
<gene>
    <name evidence="13" type="ORF">SAMN02983006_02590</name>
</gene>
<evidence type="ECO:0000259" key="12">
    <source>
        <dbReference type="PROSITE" id="PS50885"/>
    </source>
</evidence>
<feature type="domain" description="Methyl-accepting transducer" evidence="11">
    <location>
        <begin position="389"/>
        <end position="628"/>
    </location>
</feature>
<dbReference type="PROSITE" id="PS50111">
    <property type="entry name" value="CHEMOTAXIS_TRANSDUC_2"/>
    <property type="match status" value="1"/>
</dbReference>
<dbReference type="PROSITE" id="PS50885">
    <property type="entry name" value="HAMP"/>
    <property type="match status" value="1"/>
</dbReference>
<name>A0A1I4MFB9_9FIRM</name>
<keyword evidence="7 9" id="KW-0807">Transducer</keyword>
<dbReference type="RefSeq" id="WP_089862589.1">
    <property type="nucleotide sequence ID" value="NZ_FOTI01000053.1"/>
</dbReference>
<dbReference type="InterPro" id="IPR033479">
    <property type="entry name" value="dCache_1"/>
</dbReference>
<dbReference type="Proteomes" id="UP000199006">
    <property type="component" value="Unassembled WGS sequence"/>
</dbReference>
<comment type="subcellular location">
    <subcellularLocation>
        <location evidence="1">Cell membrane</location>
        <topology evidence="1">Multi-pass membrane protein</topology>
    </subcellularLocation>
</comment>